<evidence type="ECO:0000313" key="1">
    <source>
        <dbReference type="EMBL" id="AET84865.1"/>
    </source>
</evidence>
<reference evidence="1 2" key="1">
    <citation type="submission" date="2010-12" db="EMBL/GenBank/DDBJ databases">
        <title>The Genome Sequence of Micromonas pusilla virus SP1.</title>
        <authorList>
            <consortium name="The Broad Institute Genome Sequencing Platform"/>
            <person name="Henn M.R."/>
            <person name="Suttle C."/>
            <person name="Winget D."/>
            <person name="Chan A."/>
            <person name="Levin J."/>
            <person name="Malboeuf C."/>
            <person name="Casali M."/>
            <person name="Russ C."/>
            <person name="Lennon N."/>
            <person name="Chapman S.B."/>
            <person name="Erlich R."/>
            <person name="Young S.K."/>
            <person name="Yandava C."/>
            <person name="Zeng Q."/>
            <person name="Alvarado L."/>
            <person name="Anderson S."/>
            <person name="Berlin A."/>
            <person name="Chen Z."/>
            <person name="Freedman E."/>
            <person name="Gellesch M."/>
            <person name="Goldberg J."/>
            <person name="Green L."/>
            <person name="Griggs A."/>
            <person name="Gujja S."/>
            <person name="Heilman E.R."/>
            <person name="Heiman D."/>
            <person name="Hollinger A."/>
            <person name="Howarth C."/>
            <person name="Larson L."/>
            <person name="Mehta T."/>
            <person name="Pearson M."/>
            <person name="Roberts A."/>
            <person name="Ryan E."/>
            <person name="Saif S."/>
            <person name="Shea T."/>
            <person name="Shenoy N."/>
            <person name="Sisk P."/>
            <person name="Stolte C."/>
            <person name="Sykes S."/>
            <person name="White J."/>
            <person name="Haas B."/>
            <person name="Nusbaum C."/>
            <person name="Birren B."/>
        </authorList>
    </citation>
    <scope>NUCLEOTIDE SEQUENCE [LARGE SCALE GENOMIC DNA]</scope>
    <source>
        <strain evidence="1 2">SP1</strain>
    </source>
</reference>
<organism evidence="1 2">
    <name type="scientific">Micromonas pusilla virus SP1</name>
    <name type="common">MpV-SP1</name>
    <dbReference type="NCBI Taxonomy" id="373996"/>
    <lineage>
        <taxon>Viruses</taxon>
        <taxon>Varidnaviria</taxon>
        <taxon>Bamfordvirae</taxon>
        <taxon>Nucleocytoviricota</taxon>
        <taxon>Megaviricetes</taxon>
        <taxon>Algavirales</taxon>
        <taxon>Phycodnaviridae</taxon>
        <taxon>Prasinovirus</taxon>
        <taxon>Prasinovirus micromonas</taxon>
    </lineage>
</organism>
<protein>
    <submittedName>
        <fullName evidence="1">Uncharacterized protein</fullName>
    </submittedName>
</protein>
<dbReference type="Proteomes" id="UP000232710">
    <property type="component" value="Segment"/>
</dbReference>
<keyword evidence="2" id="KW-1185">Reference proteome</keyword>
<sequence>MTRFVNSATHVHDVESDLSYAEIRYDQYIESKGVYQTYTDYISTEPCGNWVTLGAFKHSIPYEKFLDTMVTQTFEVCQRKAEVYLDNILSEGLEIRHFIRILHATKIVDPTFQPPHINKKSAWQVEFLQEFCRKYITDAIQECKSQSRLEYFFNVLHAISLDIE</sequence>
<dbReference type="EMBL" id="JF974320">
    <property type="protein sequence ID" value="AET84865.1"/>
    <property type="molecule type" value="Genomic_DNA"/>
</dbReference>
<organismHost>
    <name type="scientific">Micromonas pusilla</name>
    <name type="common">Picoplanktonic green alga</name>
    <name type="synonym">Chromulina pusilla</name>
    <dbReference type="NCBI Taxonomy" id="38833"/>
</organismHost>
<name>G9E638_MPSP1</name>
<evidence type="ECO:0000313" key="2">
    <source>
        <dbReference type="Proteomes" id="UP000232710"/>
    </source>
</evidence>
<proteinExistence type="predicted"/>
<accession>G9E638</accession>
<gene>
    <name evidence="1" type="ORF">MPXG_00067</name>
</gene>